<feature type="compositionally biased region" description="Acidic residues" evidence="1">
    <location>
        <begin position="97"/>
        <end position="107"/>
    </location>
</feature>
<organism evidence="2">
    <name type="scientific">viral metagenome</name>
    <dbReference type="NCBI Taxonomy" id="1070528"/>
    <lineage>
        <taxon>unclassified sequences</taxon>
        <taxon>metagenomes</taxon>
        <taxon>organismal metagenomes</taxon>
    </lineage>
</organism>
<name>A0A6C0B1P0_9ZZZZ</name>
<sequence length="144" mass="17257">MNLYYNFGYDFDFDFEHKKPSPKHPREYPRRLKCTGTDLEEFYNKLALRTIGHIAWEQMRLGGYGQYGRLNWSMIPDEHFRSAELLAKQLEVYDPNETTEEKEEDKEEANNDMTVLLPAEPLQPVKKQKKKRDRRIKVKSEKDK</sequence>
<feature type="compositionally biased region" description="Basic residues" evidence="1">
    <location>
        <begin position="126"/>
        <end position="137"/>
    </location>
</feature>
<evidence type="ECO:0000313" key="2">
    <source>
        <dbReference type="EMBL" id="QHS85449.1"/>
    </source>
</evidence>
<accession>A0A6C0B1P0</accession>
<protein>
    <submittedName>
        <fullName evidence="2">Uncharacterized protein</fullName>
    </submittedName>
</protein>
<evidence type="ECO:0000256" key="1">
    <source>
        <dbReference type="SAM" id="MobiDB-lite"/>
    </source>
</evidence>
<reference evidence="2" key="1">
    <citation type="journal article" date="2020" name="Nature">
        <title>Giant virus diversity and host interactions through global metagenomics.</title>
        <authorList>
            <person name="Schulz F."/>
            <person name="Roux S."/>
            <person name="Paez-Espino D."/>
            <person name="Jungbluth S."/>
            <person name="Walsh D.A."/>
            <person name="Denef V.J."/>
            <person name="McMahon K.D."/>
            <person name="Konstantinidis K.T."/>
            <person name="Eloe-Fadrosh E.A."/>
            <person name="Kyrpides N.C."/>
            <person name="Woyke T."/>
        </authorList>
    </citation>
    <scope>NUCLEOTIDE SEQUENCE</scope>
    <source>
        <strain evidence="2">GVMAG-M-3300009182-78</strain>
    </source>
</reference>
<feature type="region of interest" description="Disordered" evidence="1">
    <location>
        <begin position="94"/>
        <end position="144"/>
    </location>
</feature>
<proteinExistence type="predicted"/>
<dbReference type="EMBL" id="MN739043">
    <property type="protein sequence ID" value="QHS85449.1"/>
    <property type="molecule type" value="Genomic_DNA"/>
</dbReference>
<dbReference type="AlphaFoldDB" id="A0A6C0B1P0"/>